<dbReference type="OrthoDB" id="9809404at2"/>
<keyword evidence="1 6" id="KW-0489">Methyltransferase</keyword>
<organism evidence="6 7">
    <name type="scientific">Polynucleobacter brandtiae</name>
    <dbReference type="NCBI Taxonomy" id="1938816"/>
    <lineage>
        <taxon>Bacteria</taxon>
        <taxon>Pseudomonadati</taxon>
        <taxon>Pseudomonadota</taxon>
        <taxon>Betaproteobacteria</taxon>
        <taxon>Burkholderiales</taxon>
        <taxon>Burkholderiaceae</taxon>
        <taxon>Polynucleobacter</taxon>
    </lineage>
</organism>
<dbReference type="InterPro" id="IPR053943">
    <property type="entry name" value="RlmKL-like_Mtase_CS"/>
</dbReference>
<dbReference type="PANTHER" id="PTHR47313:SF1">
    <property type="entry name" value="RIBOSOMAL RNA LARGE SUBUNIT METHYLTRANSFERASE K_L"/>
    <property type="match status" value="1"/>
</dbReference>
<protein>
    <submittedName>
        <fullName evidence="6">Putative N6-adenine-specific DNA methylase</fullName>
    </submittedName>
</protein>
<dbReference type="InterPro" id="IPR000241">
    <property type="entry name" value="RlmKL-like_Mtase"/>
</dbReference>
<feature type="domain" description="THUMP" evidence="5">
    <location>
        <begin position="55"/>
        <end position="166"/>
    </location>
</feature>
<keyword evidence="7" id="KW-1185">Reference proteome</keyword>
<dbReference type="GO" id="GO:0003723">
    <property type="term" value="F:RNA binding"/>
    <property type="evidence" value="ECO:0007669"/>
    <property type="project" value="UniProtKB-UniRule"/>
</dbReference>
<evidence type="ECO:0000313" key="6">
    <source>
        <dbReference type="EMBL" id="PJI79994.1"/>
    </source>
</evidence>
<reference evidence="6 7" key="1">
    <citation type="submission" date="2017-11" db="EMBL/GenBank/DDBJ databases">
        <title>Genomic Encyclopedia of Type Strains, Phase III (KMG-III): the genomes of soil and plant-associated and newly described type strains.</title>
        <authorList>
            <person name="Whitman W."/>
        </authorList>
    </citation>
    <scope>NUCLEOTIDE SEQUENCE [LARGE SCALE GENOMIC DNA]</scope>
    <source>
        <strain evidence="6 7">UB-Domo-W1</strain>
    </source>
</reference>
<dbReference type="PANTHER" id="PTHR47313">
    <property type="entry name" value="RIBOSOMAL RNA LARGE SUBUNIT METHYLTRANSFERASE K/L"/>
    <property type="match status" value="1"/>
</dbReference>
<dbReference type="Proteomes" id="UP000229366">
    <property type="component" value="Unassembled WGS sequence"/>
</dbReference>
<dbReference type="CDD" id="cd11715">
    <property type="entry name" value="THUMP_AdoMetMT"/>
    <property type="match status" value="1"/>
</dbReference>
<dbReference type="PROSITE" id="PS51165">
    <property type="entry name" value="THUMP"/>
    <property type="match status" value="1"/>
</dbReference>
<dbReference type="InterPro" id="IPR029063">
    <property type="entry name" value="SAM-dependent_MTases_sf"/>
</dbReference>
<dbReference type="Gene3D" id="3.40.50.150">
    <property type="entry name" value="Vaccinia Virus protein VP39"/>
    <property type="match status" value="1"/>
</dbReference>
<dbReference type="PROSITE" id="PS01261">
    <property type="entry name" value="UPF0020"/>
    <property type="match status" value="1"/>
</dbReference>
<gene>
    <name evidence="6" type="ORF">B0G85_0978</name>
</gene>
<dbReference type="AlphaFoldDB" id="A0A2M8VRB7"/>
<dbReference type="RefSeq" id="WP_100379328.1">
    <property type="nucleotide sequence ID" value="NZ_CBCSBW010000002.1"/>
</dbReference>
<comment type="caution">
    <text evidence="6">The sequence shown here is derived from an EMBL/GenBank/DDBJ whole genome shotgun (WGS) entry which is preliminary data.</text>
</comment>
<keyword evidence="2" id="KW-0808">Transferase</keyword>
<dbReference type="EMBL" id="PGTX01000002">
    <property type="protein sequence ID" value="PJI79994.1"/>
    <property type="molecule type" value="Genomic_DNA"/>
</dbReference>
<accession>A0A2M8VRB7</accession>
<dbReference type="InterPro" id="IPR002052">
    <property type="entry name" value="DNA_methylase_N6_adenine_CS"/>
</dbReference>
<name>A0A2M8VRB7_9BURK</name>
<sequence>MRFFVVCPGGLEVPLAQELANIAQRPDSKALGTWVIDPTPTSPTGGVGLAAPISAAMALNLHSRIASRVLLQMAEGAYRQEEDLYKLASGLAWEEWFSSKQTLRVDVTAHRSPLKSLNFATLKIKDAIVDRLRDVTGDRPNIDTAFPDVRVQAHLTATHVTIYLDTSGEALFKRGWRDEKGDAPLKENLAAGILSITGWQPSQALFDPMCGSGTFLIEAAQIALAIPPGAIRAGMYGDDAKPSRLAYRPLVTSDDGFGFQRLKPFNEATEQKRWVNLKDAAQAEMIEKRKRFPDADALGISGGDINERLVAMFKGNWQRAQLPGLPITRQVDALVSKPPANMAAGIKGGVMLLNPPYGERLVIKGGRGQERQSEDYPYDDSDVSQASRGSEEPEDRFAYNLETGRQSAKRTSRESLKKLQAQEEQDPHFVEFLRQFGQHLKDAFGGWNVFVLTADMALPGQLRIKESKRTPLFNGPLECRLFKFEMHPKRDSAADLK</sequence>
<evidence type="ECO:0000256" key="3">
    <source>
        <dbReference type="PROSITE-ProRule" id="PRU00529"/>
    </source>
</evidence>
<dbReference type="InterPro" id="IPR004114">
    <property type="entry name" value="THUMP_dom"/>
</dbReference>
<evidence type="ECO:0000256" key="2">
    <source>
        <dbReference type="ARBA" id="ARBA00022679"/>
    </source>
</evidence>
<evidence type="ECO:0000313" key="7">
    <source>
        <dbReference type="Proteomes" id="UP000229366"/>
    </source>
</evidence>
<dbReference type="PROSITE" id="PS00092">
    <property type="entry name" value="N6_MTASE"/>
    <property type="match status" value="1"/>
</dbReference>
<dbReference type="SMART" id="SM00981">
    <property type="entry name" value="THUMP"/>
    <property type="match status" value="1"/>
</dbReference>
<dbReference type="GO" id="GO:0070043">
    <property type="term" value="F:rRNA (guanine-N7-)-methyltransferase activity"/>
    <property type="evidence" value="ECO:0007669"/>
    <property type="project" value="TreeGrafter"/>
</dbReference>
<dbReference type="SUPFAM" id="SSF53335">
    <property type="entry name" value="S-adenosyl-L-methionine-dependent methyltransferases"/>
    <property type="match status" value="1"/>
</dbReference>
<dbReference type="GO" id="GO:0008990">
    <property type="term" value="F:rRNA (guanine-N2-)-methyltransferase activity"/>
    <property type="evidence" value="ECO:0007669"/>
    <property type="project" value="TreeGrafter"/>
</dbReference>
<feature type="region of interest" description="Disordered" evidence="4">
    <location>
        <begin position="366"/>
        <end position="394"/>
    </location>
</feature>
<keyword evidence="3" id="KW-0694">RNA-binding</keyword>
<evidence type="ECO:0000259" key="5">
    <source>
        <dbReference type="PROSITE" id="PS51165"/>
    </source>
</evidence>
<proteinExistence type="predicted"/>
<evidence type="ECO:0000256" key="4">
    <source>
        <dbReference type="SAM" id="MobiDB-lite"/>
    </source>
</evidence>
<dbReference type="Gene3D" id="3.30.2130.30">
    <property type="match status" value="1"/>
</dbReference>
<dbReference type="Pfam" id="PF02926">
    <property type="entry name" value="THUMP"/>
    <property type="match status" value="1"/>
</dbReference>
<evidence type="ECO:0000256" key="1">
    <source>
        <dbReference type="ARBA" id="ARBA00022603"/>
    </source>
</evidence>
<dbReference type="Pfam" id="PF01170">
    <property type="entry name" value="UPF0020"/>
    <property type="match status" value="1"/>
</dbReference>